<keyword evidence="1" id="KW-0812">Transmembrane</keyword>
<protein>
    <submittedName>
        <fullName evidence="2">Uncharacterized protein</fullName>
    </submittedName>
</protein>
<dbReference type="EMBL" id="BMOR01000001">
    <property type="protein sequence ID" value="GGN27408.1"/>
    <property type="molecule type" value="Genomic_DNA"/>
</dbReference>
<accession>A0ABQ2IQN3</accession>
<name>A0ABQ2IQN3_9DEIO</name>
<evidence type="ECO:0000256" key="1">
    <source>
        <dbReference type="SAM" id="Phobius"/>
    </source>
</evidence>
<evidence type="ECO:0000313" key="3">
    <source>
        <dbReference type="Proteomes" id="UP000645517"/>
    </source>
</evidence>
<gene>
    <name evidence="2" type="ORF">GCM10010842_00310</name>
</gene>
<dbReference type="RefSeq" id="WP_189052964.1">
    <property type="nucleotide sequence ID" value="NZ_BMOR01000001.1"/>
</dbReference>
<dbReference type="Proteomes" id="UP000645517">
    <property type="component" value="Unassembled WGS sequence"/>
</dbReference>
<keyword evidence="1" id="KW-1133">Transmembrane helix</keyword>
<proteinExistence type="predicted"/>
<reference evidence="3" key="1">
    <citation type="journal article" date="2019" name="Int. J. Syst. Evol. Microbiol.">
        <title>The Global Catalogue of Microorganisms (GCM) 10K type strain sequencing project: providing services to taxonomists for standard genome sequencing and annotation.</title>
        <authorList>
            <consortium name="The Broad Institute Genomics Platform"/>
            <consortium name="The Broad Institute Genome Sequencing Center for Infectious Disease"/>
            <person name="Wu L."/>
            <person name="Ma J."/>
        </authorList>
    </citation>
    <scope>NUCLEOTIDE SEQUENCE [LARGE SCALE GENOMIC DNA]</scope>
    <source>
        <strain evidence="3">JCM 16918</strain>
    </source>
</reference>
<comment type="caution">
    <text evidence="2">The sequence shown here is derived from an EMBL/GenBank/DDBJ whole genome shotgun (WGS) entry which is preliminary data.</text>
</comment>
<sequence length="52" mass="5675">MARIFAALYFACLYLTAAPGPHAYRFAALGILCGFLALAFALRRLTRKDVPA</sequence>
<keyword evidence="3" id="KW-1185">Reference proteome</keyword>
<evidence type="ECO:0000313" key="2">
    <source>
        <dbReference type="EMBL" id="GGN27408.1"/>
    </source>
</evidence>
<organism evidence="2 3">
    <name type="scientific">Deinococcus daejeonensis</name>
    <dbReference type="NCBI Taxonomy" id="1007098"/>
    <lineage>
        <taxon>Bacteria</taxon>
        <taxon>Thermotogati</taxon>
        <taxon>Deinococcota</taxon>
        <taxon>Deinococci</taxon>
        <taxon>Deinococcales</taxon>
        <taxon>Deinococcaceae</taxon>
        <taxon>Deinococcus</taxon>
    </lineage>
</organism>
<feature type="transmembrane region" description="Helical" evidence="1">
    <location>
        <begin position="27"/>
        <end position="46"/>
    </location>
</feature>
<keyword evidence="1" id="KW-0472">Membrane</keyword>